<reference evidence="1" key="1">
    <citation type="journal article" date="2009" name="PLoS Genet.">
        <title>Sequencing, mapping, and analysis of 27,455 maize full-length cDNAs.</title>
        <authorList>
            <person name="Soderlund C."/>
            <person name="Descour A."/>
            <person name="Kudrna D."/>
            <person name="Bomhoff M."/>
            <person name="Boyd L."/>
            <person name="Currie J."/>
            <person name="Angelova A."/>
            <person name="Collura K."/>
            <person name="Wissotski M."/>
            <person name="Ashley E."/>
            <person name="Morrow D."/>
            <person name="Fernandes J."/>
            <person name="Walbot V."/>
            <person name="Yu Y."/>
        </authorList>
    </citation>
    <scope>NUCLEOTIDE SEQUENCE</scope>
    <source>
        <strain evidence="1">B73</strain>
    </source>
</reference>
<dbReference type="AlphaFoldDB" id="C4J778"/>
<sequence>MLRSDAPQIMSMHAYSFLRYAELYMC</sequence>
<organism evidence="1">
    <name type="scientific">Zea mays</name>
    <name type="common">Maize</name>
    <dbReference type="NCBI Taxonomy" id="4577"/>
    <lineage>
        <taxon>Eukaryota</taxon>
        <taxon>Viridiplantae</taxon>
        <taxon>Streptophyta</taxon>
        <taxon>Embryophyta</taxon>
        <taxon>Tracheophyta</taxon>
        <taxon>Spermatophyta</taxon>
        <taxon>Magnoliopsida</taxon>
        <taxon>Liliopsida</taxon>
        <taxon>Poales</taxon>
        <taxon>Poaceae</taxon>
        <taxon>PACMAD clade</taxon>
        <taxon>Panicoideae</taxon>
        <taxon>Andropogonodae</taxon>
        <taxon>Andropogoneae</taxon>
        <taxon>Tripsacinae</taxon>
        <taxon>Zea</taxon>
    </lineage>
</organism>
<protein>
    <submittedName>
        <fullName evidence="1">Uncharacterized protein</fullName>
    </submittedName>
</protein>
<dbReference type="EMBL" id="BT086675">
    <property type="protein sequence ID" value="ACR37028.1"/>
    <property type="molecule type" value="mRNA"/>
</dbReference>
<name>C4J778_MAIZE</name>
<proteinExistence type="evidence at transcript level"/>
<accession>C4J778</accession>
<evidence type="ECO:0000313" key="1">
    <source>
        <dbReference type="EMBL" id="ACR37028.1"/>
    </source>
</evidence>